<name>A0ACB8UZ89_9EURO</name>
<proteinExistence type="predicted"/>
<comment type="caution">
    <text evidence="1">The sequence shown here is derived from an EMBL/GenBank/DDBJ whole genome shotgun (WGS) entry which is preliminary data.</text>
</comment>
<accession>A0ACB8UZ89</accession>
<protein>
    <submittedName>
        <fullName evidence="1">Uncharacterized protein</fullName>
    </submittedName>
</protein>
<gene>
    <name evidence="1" type="ORF">LOY88_002504</name>
</gene>
<reference evidence="1" key="1">
    <citation type="journal article" date="2022" name="bioRxiv">
        <title>Population genetic analysis of Ophidiomyces ophidiicola, the causative agent of snake fungal disease, indicates recent introductions to the USA.</title>
        <authorList>
            <person name="Ladner J.T."/>
            <person name="Palmer J.M."/>
            <person name="Ettinger C.L."/>
            <person name="Stajich J.E."/>
            <person name="Farrell T.M."/>
            <person name="Glorioso B.M."/>
            <person name="Lawson B."/>
            <person name="Price S.J."/>
            <person name="Stengle A.G."/>
            <person name="Grear D.A."/>
            <person name="Lorch J.M."/>
        </authorList>
    </citation>
    <scope>NUCLEOTIDE SEQUENCE</scope>
    <source>
        <strain evidence="1">NWHC 24266-5</strain>
    </source>
</reference>
<sequence length="399" mass="44952">MTQEPAQKDNGSTLTFGLEVELFSALKNNRFNRFTHFSLASLLGTRLRRTPLNGPEGGGAEIRVEDEDYDPDCEDGLDYSCWNLTTDDVAVPNHPEWFEGYESQSLEVISPPYRMSSIFWERDLQRVFTLQTFRYNPIPWRELQMYCEQNSSTSVHIHIGNGTDADAAFPFHTVRSLAMILLVYEIEIDKLFESATTMQSRPEKVVRCISSASSPFFKHLPARSTRPDLALHLLNNCTDIEAIIDAMNPDGFTFTTPSEVAFFKYNFTPLLDSVHPTPVTNIGGNCKRIPKRKPPTVEFRYLPGTLDPDTMTHWIRFLGSLVEFAGKIGPQALVEFLGLDQCGKSASDSLFSLSAFSMLSGLQPVGGFARLLTAMESAHIPLDPDTTRFWRRKIEKSPC</sequence>
<dbReference type="EMBL" id="JALBCA010000030">
    <property type="protein sequence ID" value="KAI2388521.1"/>
    <property type="molecule type" value="Genomic_DNA"/>
</dbReference>
<organism evidence="1">
    <name type="scientific">Ophidiomyces ophidiicola</name>
    <dbReference type="NCBI Taxonomy" id="1387563"/>
    <lineage>
        <taxon>Eukaryota</taxon>
        <taxon>Fungi</taxon>
        <taxon>Dikarya</taxon>
        <taxon>Ascomycota</taxon>
        <taxon>Pezizomycotina</taxon>
        <taxon>Eurotiomycetes</taxon>
        <taxon>Eurotiomycetidae</taxon>
        <taxon>Onygenales</taxon>
        <taxon>Onygenaceae</taxon>
        <taxon>Ophidiomyces</taxon>
    </lineage>
</organism>
<evidence type="ECO:0000313" key="1">
    <source>
        <dbReference type="EMBL" id="KAI2388521.1"/>
    </source>
</evidence>